<dbReference type="GO" id="GO:0008460">
    <property type="term" value="F:dTDP-glucose 4,6-dehydratase activity"/>
    <property type="evidence" value="ECO:0007669"/>
    <property type="project" value="UniProtKB-EC"/>
</dbReference>
<proteinExistence type="predicted"/>
<feature type="region of interest" description="Disordered" evidence="1">
    <location>
        <begin position="195"/>
        <end position="313"/>
    </location>
</feature>
<feature type="compositionally biased region" description="Basic residues" evidence="1">
    <location>
        <begin position="24"/>
        <end position="33"/>
    </location>
</feature>
<feature type="non-terminal residue" evidence="2">
    <location>
        <position position="313"/>
    </location>
</feature>
<organism evidence="2">
    <name type="scientific">uncultured Thermomicrobiales bacterium</name>
    <dbReference type="NCBI Taxonomy" id="1645740"/>
    <lineage>
        <taxon>Bacteria</taxon>
        <taxon>Pseudomonadati</taxon>
        <taxon>Thermomicrobiota</taxon>
        <taxon>Thermomicrobia</taxon>
        <taxon>Thermomicrobiales</taxon>
        <taxon>environmental samples</taxon>
    </lineage>
</organism>
<evidence type="ECO:0000313" key="2">
    <source>
        <dbReference type="EMBL" id="CAA9590880.1"/>
    </source>
</evidence>
<dbReference type="EMBL" id="CADCWN010000420">
    <property type="protein sequence ID" value="CAA9590880.1"/>
    <property type="molecule type" value="Genomic_DNA"/>
</dbReference>
<reference evidence="2" key="1">
    <citation type="submission" date="2020-02" db="EMBL/GenBank/DDBJ databases">
        <authorList>
            <person name="Meier V. D."/>
        </authorList>
    </citation>
    <scope>NUCLEOTIDE SEQUENCE</scope>
    <source>
        <strain evidence="2">AVDCRST_MAG18</strain>
    </source>
</reference>
<feature type="non-terminal residue" evidence="2">
    <location>
        <position position="1"/>
    </location>
</feature>
<feature type="compositionally biased region" description="Basic residues" evidence="1">
    <location>
        <begin position="57"/>
        <end position="76"/>
    </location>
</feature>
<keyword evidence="2" id="KW-0456">Lyase</keyword>
<gene>
    <name evidence="2" type="ORF">AVDCRST_MAG18-5244</name>
</gene>
<feature type="compositionally biased region" description="Basic and acidic residues" evidence="1">
    <location>
        <begin position="231"/>
        <end position="259"/>
    </location>
</feature>
<feature type="compositionally biased region" description="Basic residues" evidence="1">
    <location>
        <begin position="289"/>
        <end position="300"/>
    </location>
</feature>
<dbReference type="EC" id="4.2.1.46" evidence="2"/>
<protein>
    <submittedName>
        <fullName evidence="2">dTDP-glucose 4,6-dehydratase</fullName>
        <ecNumber evidence="2">4.2.1.46</ecNumber>
    </submittedName>
</protein>
<feature type="compositionally biased region" description="Basic and acidic residues" evidence="1">
    <location>
        <begin position="195"/>
        <end position="212"/>
    </location>
</feature>
<feature type="region of interest" description="Disordered" evidence="1">
    <location>
        <begin position="1"/>
        <end position="116"/>
    </location>
</feature>
<accession>A0A6J4VWW0</accession>
<feature type="compositionally biased region" description="Low complexity" evidence="1">
    <location>
        <begin position="301"/>
        <end position="313"/>
    </location>
</feature>
<feature type="compositionally biased region" description="Gly residues" evidence="1">
    <location>
        <begin position="1"/>
        <end position="10"/>
    </location>
</feature>
<sequence>ARPGDGGGGVHRVARLRAAARGGARGRRPRRLHPLLSATDQGGAPGTVARCAPLPLRRGRSARGRSGAARRRRRRGPPPGSDARESLGSLRPLYDLQSEGDRAPGGGAARRRGGRAAATGANLHLVGLRRGGVRRRADAAQPGLALRDHQVGRRAAGAGLWRKLRLAGRGPALFLDLRAGAAPRHGVPHLDRRAAAWGADHDPGRRRADARQHLHRRRRDRHSAGAGARAGGRDLQHRRRCADLDERSDHDPGRVDRAGRRAALSPGAPGRPAPHLRRHRQGAGAPRLRAAHRPRRRAARASRVAARATRGGI</sequence>
<dbReference type="AlphaFoldDB" id="A0A6J4VWW0"/>
<name>A0A6J4VWW0_9BACT</name>
<evidence type="ECO:0000256" key="1">
    <source>
        <dbReference type="SAM" id="MobiDB-lite"/>
    </source>
</evidence>